<evidence type="ECO:0000313" key="1">
    <source>
        <dbReference type="EMBL" id="KAK8051792.1"/>
    </source>
</evidence>
<organism evidence="1 2">
    <name type="scientific">Apiospora rasikravindrae</name>
    <dbReference type="NCBI Taxonomy" id="990691"/>
    <lineage>
        <taxon>Eukaryota</taxon>
        <taxon>Fungi</taxon>
        <taxon>Dikarya</taxon>
        <taxon>Ascomycota</taxon>
        <taxon>Pezizomycotina</taxon>
        <taxon>Sordariomycetes</taxon>
        <taxon>Xylariomycetidae</taxon>
        <taxon>Amphisphaeriales</taxon>
        <taxon>Apiosporaceae</taxon>
        <taxon>Apiospora</taxon>
    </lineage>
</organism>
<protein>
    <submittedName>
        <fullName evidence="1">Uncharacterized protein</fullName>
    </submittedName>
</protein>
<keyword evidence="2" id="KW-1185">Reference proteome</keyword>
<comment type="caution">
    <text evidence="1">The sequence shown here is derived from an EMBL/GenBank/DDBJ whole genome shotgun (WGS) entry which is preliminary data.</text>
</comment>
<evidence type="ECO:0000313" key="2">
    <source>
        <dbReference type="Proteomes" id="UP001444661"/>
    </source>
</evidence>
<accession>A0ABR1TYU4</accession>
<proteinExistence type="predicted"/>
<reference evidence="1 2" key="1">
    <citation type="submission" date="2023-01" db="EMBL/GenBank/DDBJ databases">
        <title>Analysis of 21 Apiospora genomes using comparative genomics revels a genus with tremendous synthesis potential of carbohydrate active enzymes and secondary metabolites.</title>
        <authorList>
            <person name="Sorensen T."/>
        </authorList>
    </citation>
    <scope>NUCLEOTIDE SEQUENCE [LARGE SCALE GENOMIC DNA]</scope>
    <source>
        <strain evidence="1 2">CBS 33761</strain>
    </source>
</reference>
<sequence length="266" mass="30362">MPELEDVSYSEAACVAAVGGYYEFLTKMYLDESEVIYPPKGGWPSIAQADPEVLARFGKTDKVVSLLAHLPYIRRSGGLNDNIHAIADCPFSDWNAIFTNLTPQSKVESCRIVSEGYAFYEVAPPHVVGLTASHRDASIIIIDTELGIAHWDNHPYRDKKSEIREPITDDPYDWAPEEEAEWRAETEAWEITDFFEVLKGLYLELHFVPVSNREVVEDIENFHPPELIPMLRKIYHEHGWPDLAAYRKEDCLRAVHEAIEANYPDN</sequence>
<dbReference type="EMBL" id="JAQQWK010000002">
    <property type="protein sequence ID" value="KAK8051792.1"/>
    <property type="molecule type" value="Genomic_DNA"/>
</dbReference>
<dbReference type="Proteomes" id="UP001444661">
    <property type="component" value="Unassembled WGS sequence"/>
</dbReference>
<name>A0ABR1TYU4_9PEZI</name>
<gene>
    <name evidence="1" type="ORF">PG993_003177</name>
</gene>